<keyword evidence="3" id="KW-1185">Reference proteome</keyword>
<feature type="compositionally biased region" description="Low complexity" evidence="1">
    <location>
        <begin position="46"/>
        <end position="76"/>
    </location>
</feature>
<proteinExistence type="predicted"/>
<sequence length="174" mass="17696">MLSHTPAADKLSTHGPPSANSPSGEKHSSFNFGGFLSPMMAAVIAQRASSASASAVTTSPRGTGAAASAAGALLDPALDDLSLDSPTSSAGPQSSSPHQSVSQSTTGSSPPAQPAAKKPTFATKAVTERSPVVQASSEASPDISVLFDYLRRSRGHLETVQNAQLIRLMQEIPT</sequence>
<dbReference type="Proteomes" id="UP001151582">
    <property type="component" value="Unassembled WGS sequence"/>
</dbReference>
<name>A0A9W8B300_9FUNG</name>
<feature type="region of interest" description="Disordered" evidence="1">
    <location>
        <begin position="1"/>
        <end position="32"/>
    </location>
</feature>
<feature type="compositionally biased region" description="Low complexity" evidence="1">
    <location>
        <begin position="83"/>
        <end position="104"/>
    </location>
</feature>
<evidence type="ECO:0000313" key="2">
    <source>
        <dbReference type="EMBL" id="KAJ1973365.1"/>
    </source>
</evidence>
<comment type="caution">
    <text evidence="2">The sequence shown here is derived from an EMBL/GenBank/DDBJ whole genome shotgun (WGS) entry which is preliminary data.</text>
</comment>
<feature type="region of interest" description="Disordered" evidence="1">
    <location>
        <begin position="46"/>
        <end position="139"/>
    </location>
</feature>
<evidence type="ECO:0000313" key="3">
    <source>
        <dbReference type="Proteomes" id="UP001151582"/>
    </source>
</evidence>
<feature type="non-terminal residue" evidence="2">
    <location>
        <position position="1"/>
    </location>
</feature>
<reference evidence="2" key="1">
    <citation type="submission" date="2022-07" db="EMBL/GenBank/DDBJ databases">
        <title>Phylogenomic reconstructions and comparative analyses of Kickxellomycotina fungi.</title>
        <authorList>
            <person name="Reynolds N.K."/>
            <person name="Stajich J.E."/>
            <person name="Barry K."/>
            <person name="Grigoriev I.V."/>
            <person name="Crous P."/>
            <person name="Smith M.E."/>
        </authorList>
    </citation>
    <scope>NUCLEOTIDE SEQUENCE</scope>
    <source>
        <strain evidence="2">RSA 567</strain>
    </source>
</reference>
<feature type="compositionally biased region" description="Low complexity" evidence="1">
    <location>
        <begin position="114"/>
        <end position="125"/>
    </location>
</feature>
<evidence type="ECO:0000256" key="1">
    <source>
        <dbReference type="SAM" id="MobiDB-lite"/>
    </source>
</evidence>
<gene>
    <name evidence="2" type="ORF">H4R34_005102</name>
</gene>
<accession>A0A9W8B300</accession>
<organism evidence="2 3">
    <name type="scientific">Dimargaris verticillata</name>
    <dbReference type="NCBI Taxonomy" id="2761393"/>
    <lineage>
        <taxon>Eukaryota</taxon>
        <taxon>Fungi</taxon>
        <taxon>Fungi incertae sedis</taxon>
        <taxon>Zoopagomycota</taxon>
        <taxon>Kickxellomycotina</taxon>
        <taxon>Dimargaritomycetes</taxon>
        <taxon>Dimargaritales</taxon>
        <taxon>Dimargaritaceae</taxon>
        <taxon>Dimargaris</taxon>
    </lineage>
</organism>
<protein>
    <submittedName>
        <fullName evidence="2">Uncharacterized protein</fullName>
    </submittedName>
</protein>
<dbReference type="EMBL" id="JANBQB010000840">
    <property type="protein sequence ID" value="KAJ1973365.1"/>
    <property type="molecule type" value="Genomic_DNA"/>
</dbReference>
<dbReference type="AlphaFoldDB" id="A0A9W8B300"/>